<accession>A0A8J3S437</accession>
<evidence type="ECO:0000313" key="1">
    <source>
        <dbReference type="EMBL" id="GIH83203.1"/>
    </source>
</evidence>
<gene>
    <name evidence="1" type="ORF">Pro02_16110</name>
</gene>
<dbReference type="EMBL" id="BOOI01000012">
    <property type="protein sequence ID" value="GIH83203.1"/>
    <property type="molecule type" value="Genomic_DNA"/>
</dbReference>
<dbReference type="SUPFAM" id="SSF53474">
    <property type="entry name" value="alpha/beta-Hydrolases"/>
    <property type="match status" value="1"/>
</dbReference>
<organism evidence="1 2">
    <name type="scientific">Planobispora rosea</name>
    <dbReference type="NCBI Taxonomy" id="35762"/>
    <lineage>
        <taxon>Bacteria</taxon>
        <taxon>Bacillati</taxon>
        <taxon>Actinomycetota</taxon>
        <taxon>Actinomycetes</taxon>
        <taxon>Streptosporangiales</taxon>
        <taxon>Streptosporangiaceae</taxon>
        <taxon>Planobispora</taxon>
    </lineage>
</organism>
<dbReference type="RefSeq" id="WP_189242355.1">
    <property type="nucleotide sequence ID" value="NZ_BMQP01000013.1"/>
</dbReference>
<protein>
    <recommendedName>
        <fullName evidence="3">Alpha/beta hydrolase</fullName>
    </recommendedName>
</protein>
<dbReference type="InterPro" id="IPR029058">
    <property type="entry name" value="AB_hydrolase_fold"/>
</dbReference>
<sequence length="182" mass="20206">MTGVRTPAGAGDVRYTSADGARIVERRYRELLERWPVPGVERASFVGVPLGGWLAVDYATRRPGRADRRAMHLVLDPAASGTTPEAVARDEYMMLIHAHFRPRREKLPVFGDDVLRRLTMPVLAIAGGRDAIIDSAETRRRLEETVPHAEVRFLPEAGHLLPERTEEITAFLNAAKGAPRHA</sequence>
<evidence type="ECO:0008006" key="3">
    <source>
        <dbReference type="Google" id="ProtNLM"/>
    </source>
</evidence>
<comment type="caution">
    <text evidence="1">The sequence shown here is derived from an EMBL/GenBank/DDBJ whole genome shotgun (WGS) entry which is preliminary data.</text>
</comment>
<evidence type="ECO:0000313" key="2">
    <source>
        <dbReference type="Proteomes" id="UP000655044"/>
    </source>
</evidence>
<keyword evidence="2" id="KW-1185">Reference proteome</keyword>
<reference evidence="1" key="1">
    <citation type="submission" date="2021-01" db="EMBL/GenBank/DDBJ databases">
        <title>Whole genome shotgun sequence of Planobispora rosea NBRC 15558.</title>
        <authorList>
            <person name="Komaki H."/>
            <person name="Tamura T."/>
        </authorList>
    </citation>
    <scope>NUCLEOTIDE SEQUENCE</scope>
    <source>
        <strain evidence="1">NBRC 15558</strain>
    </source>
</reference>
<dbReference type="AlphaFoldDB" id="A0A8J3S437"/>
<dbReference type="Gene3D" id="3.40.50.1820">
    <property type="entry name" value="alpha/beta hydrolase"/>
    <property type="match status" value="2"/>
</dbReference>
<name>A0A8J3S437_PLARO</name>
<proteinExistence type="predicted"/>
<dbReference type="Proteomes" id="UP000655044">
    <property type="component" value="Unassembled WGS sequence"/>
</dbReference>